<sequence>MNDHKKLLQGGMQEENRAKKPISASPTMSCLTFAAYASIVLFAFSGAASNCLVQSDGEPSKKLDAT</sequence>
<organism evidence="2 3">
    <name type="scientific">Brassica napus</name>
    <name type="common">Rape</name>
    <dbReference type="NCBI Taxonomy" id="3708"/>
    <lineage>
        <taxon>Eukaryota</taxon>
        <taxon>Viridiplantae</taxon>
        <taxon>Streptophyta</taxon>
        <taxon>Embryophyta</taxon>
        <taxon>Tracheophyta</taxon>
        <taxon>Spermatophyta</taxon>
        <taxon>Magnoliopsida</taxon>
        <taxon>eudicotyledons</taxon>
        <taxon>Gunneridae</taxon>
        <taxon>Pentapetalae</taxon>
        <taxon>rosids</taxon>
        <taxon>malvids</taxon>
        <taxon>Brassicales</taxon>
        <taxon>Brassicaceae</taxon>
        <taxon>Brassiceae</taxon>
        <taxon>Brassica</taxon>
    </lineage>
</organism>
<protein>
    <submittedName>
        <fullName evidence="2">Uncharacterized protein</fullName>
    </submittedName>
</protein>
<evidence type="ECO:0000313" key="3">
    <source>
        <dbReference type="Proteomes" id="UP000824890"/>
    </source>
</evidence>
<evidence type="ECO:0000256" key="1">
    <source>
        <dbReference type="SAM" id="MobiDB-lite"/>
    </source>
</evidence>
<proteinExistence type="predicted"/>
<accession>A0ABQ7Y224</accession>
<keyword evidence="3" id="KW-1185">Reference proteome</keyword>
<feature type="region of interest" description="Disordered" evidence="1">
    <location>
        <begin position="1"/>
        <end position="23"/>
    </location>
</feature>
<comment type="caution">
    <text evidence="2">The sequence shown here is derived from an EMBL/GenBank/DDBJ whole genome shotgun (WGS) entry which is preliminary data.</text>
</comment>
<evidence type="ECO:0000313" key="2">
    <source>
        <dbReference type="EMBL" id="KAH0862246.1"/>
    </source>
</evidence>
<dbReference type="Proteomes" id="UP000824890">
    <property type="component" value="Unassembled WGS sequence"/>
</dbReference>
<dbReference type="EMBL" id="JAGKQM010000018">
    <property type="protein sequence ID" value="KAH0862246.1"/>
    <property type="molecule type" value="Genomic_DNA"/>
</dbReference>
<reference evidence="2 3" key="1">
    <citation type="submission" date="2021-05" db="EMBL/GenBank/DDBJ databases">
        <title>Genome Assembly of Synthetic Allotetraploid Brassica napus Reveals Homoeologous Exchanges between Subgenomes.</title>
        <authorList>
            <person name="Davis J.T."/>
        </authorList>
    </citation>
    <scope>NUCLEOTIDE SEQUENCE [LARGE SCALE GENOMIC DNA]</scope>
    <source>
        <strain evidence="3">cv. Da-Ae</strain>
        <tissue evidence="2">Seedling</tissue>
    </source>
</reference>
<gene>
    <name evidence="2" type="ORF">HID58_079457</name>
</gene>
<name>A0ABQ7Y224_BRANA</name>